<evidence type="ECO:0000256" key="7">
    <source>
        <dbReference type="ARBA" id="ARBA00023136"/>
    </source>
</evidence>
<gene>
    <name evidence="13" type="ORF">KUTeg_016199</name>
</gene>
<dbReference type="PANTHER" id="PTHR19957:SF424">
    <property type="entry name" value="SYNTAXIN-1A"/>
    <property type="match status" value="1"/>
</dbReference>
<evidence type="ECO:0000256" key="2">
    <source>
        <dbReference type="ARBA" id="ARBA00009063"/>
    </source>
</evidence>
<dbReference type="InterPro" id="IPR006011">
    <property type="entry name" value="Syntaxin_N"/>
</dbReference>
<keyword evidence="4 11" id="KW-0812">Transmembrane</keyword>
<evidence type="ECO:0000313" key="13">
    <source>
        <dbReference type="EMBL" id="KAJ8305654.1"/>
    </source>
</evidence>
<dbReference type="PROSITE" id="PS50192">
    <property type="entry name" value="T_SNARE"/>
    <property type="match status" value="1"/>
</dbReference>
<dbReference type="Gene3D" id="1.20.58.70">
    <property type="match status" value="1"/>
</dbReference>
<feature type="transmembrane region" description="Helical" evidence="11">
    <location>
        <begin position="266"/>
        <end position="288"/>
    </location>
</feature>
<comment type="similarity">
    <text evidence="2 8">Belongs to the syntaxin family.</text>
</comment>
<dbReference type="SMART" id="SM00397">
    <property type="entry name" value="t_SNARE"/>
    <property type="match status" value="1"/>
</dbReference>
<dbReference type="InterPro" id="IPR006012">
    <property type="entry name" value="Syntaxin/epimorphin_CS"/>
</dbReference>
<dbReference type="Pfam" id="PF00804">
    <property type="entry name" value="Syntaxin"/>
    <property type="match status" value="1"/>
</dbReference>
<dbReference type="Gene3D" id="1.20.5.110">
    <property type="match status" value="1"/>
</dbReference>
<dbReference type="PANTHER" id="PTHR19957">
    <property type="entry name" value="SYNTAXIN"/>
    <property type="match status" value="1"/>
</dbReference>
<keyword evidence="6 11" id="KW-1133">Transmembrane helix</keyword>
<evidence type="ECO:0000256" key="8">
    <source>
        <dbReference type="RuleBase" id="RU003858"/>
    </source>
</evidence>
<evidence type="ECO:0000256" key="10">
    <source>
        <dbReference type="SAM" id="MobiDB-lite"/>
    </source>
</evidence>
<keyword evidence="14" id="KW-1185">Reference proteome</keyword>
<feature type="domain" description="T-SNARE coiled-coil homology" evidence="12">
    <location>
        <begin position="193"/>
        <end position="255"/>
    </location>
</feature>
<accession>A0ABQ9EL87</accession>
<feature type="region of interest" description="Disordered" evidence="10">
    <location>
        <begin position="1"/>
        <end position="36"/>
    </location>
</feature>
<evidence type="ECO:0000256" key="6">
    <source>
        <dbReference type="ARBA" id="ARBA00022989"/>
    </source>
</evidence>
<evidence type="ECO:0000256" key="9">
    <source>
        <dbReference type="SAM" id="Coils"/>
    </source>
</evidence>
<comment type="subcellular location">
    <subcellularLocation>
        <location evidence="1">Membrane</location>
        <topology evidence="1">Single-pass type IV membrane protein</topology>
    </subcellularLocation>
</comment>
<evidence type="ECO:0000256" key="5">
    <source>
        <dbReference type="ARBA" id="ARBA00022775"/>
    </source>
</evidence>
<keyword evidence="7 11" id="KW-0472">Membrane</keyword>
<dbReference type="SUPFAM" id="SSF47661">
    <property type="entry name" value="t-snare proteins"/>
    <property type="match status" value="1"/>
</dbReference>
<evidence type="ECO:0000259" key="12">
    <source>
        <dbReference type="PROSITE" id="PS50192"/>
    </source>
</evidence>
<reference evidence="13 14" key="1">
    <citation type="submission" date="2022-12" db="EMBL/GenBank/DDBJ databases">
        <title>Chromosome-level genome of Tegillarca granosa.</title>
        <authorList>
            <person name="Kim J."/>
        </authorList>
    </citation>
    <scope>NUCLEOTIDE SEQUENCE [LARGE SCALE GENOMIC DNA]</scope>
    <source>
        <strain evidence="13">Teg-2019</strain>
        <tissue evidence="13">Adductor muscle</tissue>
    </source>
</reference>
<dbReference type="EMBL" id="JARBDR010000813">
    <property type="protein sequence ID" value="KAJ8305654.1"/>
    <property type="molecule type" value="Genomic_DNA"/>
</dbReference>
<sequence>MVKDRLSELQAKSDQNDKDTKKKQKDSKKEKEELPMTSFLRQVNKTEMVLKSLREDVQEVKRMQGNLYCSPSVKEEELQKMEMLSDRILAASVKVRKDIELMFAESSPQFGDTSRITVNQRVHTSQIDRLSCELRTILNDFRKGQADYIEKTKARLRKQKLIIGEEANETINENEAVFTGDVIKEMQTAKNELQDLYEREKELLELEKQIHEVNQLFKDVSILISEQGETIDHIETNVTRASSGIKAAVQSLEQGKKNQSLARRKMLILFGIVAVIVVILIVVLAIIFGTKITTKDRNQYHIGTDE</sequence>
<keyword evidence="3" id="KW-0813">Transport</keyword>
<dbReference type="InterPro" id="IPR010989">
    <property type="entry name" value="SNARE"/>
</dbReference>
<organism evidence="13 14">
    <name type="scientific">Tegillarca granosa</name>
    <name type="common">Malaysian cockle</name>
    <name type="synonym">Anadara granosa</name>
    <dbReference type="NCBI Taxonomy" id="220873"/>
    <lineage>
        <taxon>Eukaryota</taxon>
        <taxon>Metazoa</taxon>
        <taxon>Spiralia</taxon>
        <taxon>Lophotrochozoa</taxon>
        <taxon>Mollusca</taxon>
        <taxon>Bivalvia</taxon>
        <taxon>Autobranchia</taxon>
        <taxon>Pteriomorphia</taxon>
        <taxon>Arcoida</taxon>
        <taxon>Arcoidea</taxon>
        <taxon>Arcidae</taxon>
        <taxon>Tegillarca</taxon>
    </lineage>
</organism>
<feature type="coiled-coil region" evidence="9">
    <location>
        <begin position="183"/>
        <end position="216"/>
    </location>
</feature>
<dbReference type="PROSITE" id="PS00914">
    <property type="entry name" value="SYNTAXIN"/>
    <property type="match status" value="1"/>
</dbReference>
<dbReference type="Proteomes" id="UP001217089">
    <property type="component" value="Unassembled WGS sequence"/>
</dbReference>
<evidence type="ECO:0000256" key="11">
    <source>
        <dbReference type="SAM" id="Phobius"/>
    </source>
</evidence>
<comment type="caution">
    <text evidence="13">The sequence shown here is derived from an EMBL/GenBank/DDBJ whole genome shotgun (WGS) entry which is preliminary data.</text>
</comment>
<evidence type="ECO:0000256" key="3">
    <source>
        <dbReference type="ARBA" id="ARBA00022448"/>
    </source>
</evidence>
<protein>
    <recommendedName>
        <fullName evidence="12">t-SNARE coiled-coil homology domain-containing protein</fullName>
    </recommendedName>
</protein>
<proteinExistence type="inferred from homology"/>
<dbReference type="SMART" id="SM00503">
    <property type="entry name" value="SynN"/>
    <property type="match status" value="1"/>
</dbReference>
<dbReference type="InterPro" id="IPR000727">
    <property type="entry name" value="T_SNARE_dom"/>
</dbReference>
<name>A0ABQ9EL87_TEGGR</name>
<keyword evidence="9" id="KW-0175">Coiled coil</keyword>
<keyword evidence="5" id="KW-0532">Neurotransmitter transport</keyword>
<dbReference type="Pfam" id="PF05739">
    <property type="entry name" value="SNARE"/>
    <property type="match status" value="1"/>
</dbReference>
<evidence type="ECO:0000256" key="4">
    <source>
        <dbReference type="ARBA" id="ARBA00022692"/>
    </source>
</evidence>
<evidence type="ECO:0000256" key="1">
    <source>
        <dbReference type="ARBA" id="ARBA00004211"/>
    </source>
</evidence>
<evidence type="ECO:0000313" key="14">
    <source>
        <dbReference type="Proteomes" id="UP001217089"/>
    </source>
</evidence>
<dbReference type="InterPro" id="IPR045242">
    <property type="entry name" value="Syntaxin"/>
</dbReference>